<evidence type="ECO:0000256" key="1">
    <source>
        <dbReference type="SAM" id="SignalP"/>
    </source>
</evidence>
<dbReference type="SUPFAM" id="SSF53850">
    <property type="entry name" value="Periplasmic binding protein-like II"/>
    <property type="match status" value="1"/>
</dbReference>
<dbReference type="EMBL" id="JACRSQ010000010">
    <property type="protein sequence ID" value="MBC8543522.1"/>
    <property type="molecule type" value="Genomic_DNA"/>
</dbReference>
<dbReference type="Gene3D" id="3.40.190.10">
    <property type="entry name" value="Periplasmic binding protein-like II"/>
    <property type="match status" value="1"/>
</dbReference>
<reference evidence="2" key="1">
    <citation type="submission" date="2020-08" db="EMBL/GenBank/DDBJ databases">
        <title>Genome public.</title>
        <authorList>
            <person name="Liu C."/>
            <person name="Sun Q."/>
        </authorList>
    </citation>
    <scope>NUCLEOTIDE SEQUENCE</scope>
    <source>
        <strain evidence="2">NSJ-32</strain>
    </source>
</reference>
<dbReference type="AlphaFoldDB" id="A0A926DTI9"/>
<evidence type="ECO:0000313" key="3">
    <source>
        <dbReference type="Proteomes" id="UP000657006"/>
    </source>
</evidence>
<gene>
    <name evidence="2" type="ORF">H8730_08195</name>
</gene>
<dbReference type="PANTHER" id="PTHR43649:SF12">
    <property type="entry name" value="DIACETYLCHITOBIOSE BINDING PROTEIN DASA"/>
    <property type="match status" value="1"/>
</dbReference>
<dbReference type="RefSeq" id="WP_177713659.1">
    <property type="nucleotide sequence ID" value="NZ_JACRSQ010000010.1"/>
</dbReference>
<comment type="caution">
    <text evidence="2">The sequence shown here is derived from an EMBL/GenBank/DDBJ whole genome shotgun (WGS) entry which is preliminary data.</text>
</comment>
<dbReference type="CDD" id="cd14748">
    <property type="entry name" value="PBP2_UgpB"/>
    <property type="match status" value="1"/>
</dbReference>
<dbReference type="InterPro" id="IPR006059">
    <property type="entry name" value="SBP"/>
</dbReference>
<dbReference type="PROSITE" id="PS51257">
    <property type="entry name" value="PROKAR_LIPOPROTEIN"/>
    <property type="match status" value="1"/>
</dbReference>
<dbReference type="Pfam" id="PF01547">
    <property type="entry name" value="SBP_bac_1"/>
    <property type="match status" value="1"/>
</dbReference>
<dbReference type="Proteomes" id="UP000657006">
    <property type="component" value="Unassembled WGS sequence"/>
</dbReference>
<keyword evidence="1" id="KW-0732">Signal</keyword>
<keyword evidence="3" id="KW-1185">Reference proteome</keyword>
<organism evidence="2 3">
    <name type="scientific">Bianquea renquensis</name>
    <dbReference type="NCBI Taxonomy" id="2763661"/>
    <lineage>
        <taxon>Bacteria</taxon>
        <taxon>Bacillati</taxon>
        <taxon>Bacillota</taxon>
        <taxon>Clostridia</taxon>
        <taxon>Eubacteriales</taxon>
        <taxon>Bianqueaceae</taxon>
        <taxon>Bianquea</taxon>
    </lineage>
</organism>
<dbReference type="PANTHER" id="PTHR43649">
    <property type="entry name" value="ARABINOSE-BINDING PROTEIN-RELATED"/>
    <property type="match status" value="1"/>
</dbReference>
<proteinExistence type="predicted"/>
<evidence type="ECO:0000313" key="2">
    <source>
        <dbReference type="EMBL" id="MBC8543522.1"/>
    </source>
</evidence>
<dbReference type="InterPro" id="IPR050490">
    <property type="entry name" value="Bact_solute-bd_prot1"/>
</dbReference>
<accession>A0A926DTI9</accession>
<name>A0A926DTI9_9FIRM</name>
<feature type="chain" id="PRO_5039521933" evidence="1">
    <location>
        <begin position="23"/>
        <end position="431"/>
    </location>
</feature>
<protein>
    <submittedName>
        <fullName evidence="2">ABC transporter substrate-binding protein</fullName>
    </submittedName>
</protein>
<sequence length="431" mass="47471">MKKFVSMGLVLVLLLSCGAAVTGCQKENEVSAPANGESTSGEKDKTLTLVRLGNDQGEGEYWKALITKFEDANPGVKIQYDEAAIGDAMDTKLNTMFSSGMGPDLIGNGILSVPNRVEMGHYQPITDYFNAWDEKDDIMPSVLANGTYKDEIYGIAYSTTPFIFAYRKDLFEKAGLDPEAPPKTWDELKEYAYKLTEKEGDTITTAGFAFPMSSGNFVEYDVFVFGNGGMFYDSDGNPTLDTPEKAEAFTFLKSFIDDVNIPYNSNETHPFISGNAAMTLINNVALAPILADEQYEGKVGIAFPPYNTAKKTFCGCNMLFVGRDCKEKETAFDFIKMALSKEEVMKRAEDLAIPVTRTSCVQDFITLDPMNAVRAECVENGIGMPRTTWAPMFQKVRNDMVQKVLYSKESPEEALANAAKQLDEEIAAAAK</sequence>
<feature type="signal peptide" evidence="1">
    <location>
        <begin position="1"/>
        <end position="22"/>
    </location>
</feature>